<dbReference type="InterPro" id="IPR001254">
    <property type="entry name" value="Trypsin_dom"/>
</dbReference>
<organism evidence="6 7">
    <name type="scientific">Aquarana catesbeiana</name>
    <name type="common">American bullfrog</name>
    <name type="synonym">Rana catesbeiana</name>
    <dbReference type="NCBI Taxonomy" id="8400"/>
    <lineage>
        <taxon>Eukaryota</taxon>
        <taxon>Metazoa</taxon>
        <taxon>Chordata</taxon>
        <taxon>Craniata</taxon>
        <taxon>Vertebrata</taxon>
        <taxon>Euteleostomi</taxon>
        <taxon>Amphibia</taxon>
        <taxon>Batrachia</taxon>
        <taxon>Anura</taxon>
        <taxon>Neobatrachia</taxon>
        <taxon>Ranoidea</taxon>
        <taxon>Ranidae</taxon>
        <taxon>Aquarana</taxon>
    </lineage>
</organism>
<dbReference type="PANTHER" id="PTHR24253:SF153">
    <property type="entry name" value="SERINE PROTEASE HEPSIN"/>
    <property type="match status" value="1"/>
</dbReference>
<keyword evidence="4" id="KW-1015">Disulfide bond</keyword>
<evidence type="ECO:0000313" key="6">
    <source>
        <dbReference type="EMBL" id="PIO26672.1"/>
    </source>
</evidence>
<dbReference type="InterPro" id="IPR001314">
    <property type="entry name" value="Peptidase_S1A"/>
</dbReference>
<keyword evidence="7" id="KW-1185">Reference proteome</keyword>
<dbReference type="GO" id="GO:0006508">
    <property type="term" value="P:proteolysis"/>
    <property type="evidence" value="ECO:0007669"/>
    <property type="project" value="UniProtKB-KW"/>
</dbReference>
<dbReference type="SUPFAM" id="SSF50494">
    <property type="entry name" value="Trypsin-like serine proteases"/>
    <property type="match status" value="1"/>
</dbReference>
<dbReference type="FunFam" id="2.40.10.10:FF:000006">
    <property type="entry name" value="Serine proteinase stubble"/>
    <property type="match status" value="1"/>
</dbReference>
<dbReference type="PRINTS" id="PR00722">
    <property type="entry name" value="CHYMOTRYPSIN"/>
</dbReference>
<dbReference type="CDD" id="cd00190">
    <property type="entry name" value="Tryp_SPc"/>
    <property type="match status" value="1"/>
</dbReference>
<name>A0A2G9RFI2_AQUCT</name>
<evidence type="ECO:0000259" key="5">
    <source>
        <dbReference type="PROSITE" id="PS50240"/>
    </source>
</evidence>
<dbReference type="Pfam" id="PF00089">
    <property type="entry name" value="Trypsin"/>
    <property type="match status" value="1"/>
</dbReference>
<accession>A0A2G9RFI2</accession>
<dbReference type="GO" id="GO:0004252">
    <property type="term" value="F:serine-type endopeptidase activity"/>
    <property type="evidence" value="ECO:0007669"/>
    <property type="project" value="InterPro"/>
</dbReference>
<dbReference type="AlphaFoldDB" id="A0A2G9RFI2"/>
<dbReference type="InterPro" id="IPR043504">
    <property type="entry name" value="Peptidase_S1_PA_chymotrypsin"/>
</dbReference>
<dbReference type="Proteomes" id="UP000228934">
    <property type="component" value="Unassembled WGS sequence"/>
</dbReference>
<protein>
    <submittedName>
        <fullName evidence="6">Serine protease 33</fullName>
    </submittedName>
</protein>
<sequence length="315" mass="33615">MGSLVYNGNHVCGVSVISRTCLATAAHCLNGKDPTKLSVVLGTVNLTSQTRVTDSVTRVEIDVKNVTLYPNYNDKNYAGDLAMLELKKPINFTSNILPICLPGPNQNFPDGMMCSLTGWGSISEGVSLPSPYTLQEVKLPLINAETCDQMFLAKYGNMYTPGTIRSDNICAGYANQRKDGCQGDSGGPLACQVGDTWFLVGIVSWGVGCATPGIPGVYTKVSNFTTWMVEHCELNDIFTKKINTTTVKTATFSTAKFSTAKFSTAKCSTQLPKQAAQGLSVIQQTTAANGANLGSSIPISLLIISSIITKIQDIL</sequence>
<keyword evidence="3" id="KW-0720">Serine protease</keyword>
<evidence type="ECO:0000256" key="1">
    <source>
        <dbReference type="ARBA" id="ARBA00022670"/>
    </source>
</evidence>
<dbReference type="InterPro" id="IPR033116">
    <property type="entry name" value="TRYPSIN_SER"/>
</dbReference>
<dbReference type="OrthoDB" id="546450at2759"/>
<gene>
    <name evidence="6" type="ORF">AB205_0066440</name>
</gene>
<dbReference type="PANTHER" id="PTHR24253">
    <property type="entry name" value="TRANSMEMBRANE PROTEASE SERINE"/>
    <property type="match status" value="1"/>
</dbReference>
<proteinExistence type="predicted"/>
<dbReference type="PROSITE" id="PS50240">
    <property type="entry name" value="TRYPSIN_DOM"/>
    <property type="match status" value="1"/>
</dbReference>
<evidence type="ECO:0000256" key="3">
    <source>
        <dbReference type="ARBA" id="ARBA00022825"/>
    </source>
</evidence>
<dbReference type="PROSITE" id="PS00135">
    <property type="entry name" value="TRYPSIN_SER"/>
    <property type="match status" value="1"/>
</dbReference>
<keyword evidence="2" id="KW-0378">Hydrolase</keyword>
<dbReference type="EMBL" id="KV943387">
    <property type="protein sequence ID" value="PIO26672.1"/>
    <property type="molecule type" value="Genomic_DNA"/>
</dbReference>
<evidence type="ECO:0000313" key="7">
    <source>
        <dbReference type="Proteomes" id="UP000228934"/>
    </source>
</evidence>
<evidence type="ECO:0000256" key="4">
    <source>
        <dbReference type="ARBA" id="ARBA00023157"/>
    </source>
</evidence>
<dbReference type="Gene3D" id="2.40.10.10">
    <property type="entry name" value="Trypsin-like serine proteases"/>
    <property type="match status" value="2"/>
</dbReference>
<feature type="domain" description="Peptidase S1" evidence="5">
    <location>
        <begin position="1"/>
        <end position="233"/>
    </location>
</feature>
<reference evidence="7" key="1">
    <citation type="journal article" date="2017" name="Nat. Commun.">
        <title>The North American bullfrog draft genome provides insight into hormonal regulation of long noncoding RNA.</title>
        <authorList>
            <person name="Hammond S.A."/>
            <person name="Warren R.L."/>
            <person name="Vandervalk B.P."/>
            <person name="Kucuk E."/>
            <person name="Khan H."/>
            <person name="Gibb E.A."/>
            <person name="Pandoh P."/>
            <person name="Kirk H."/>
            <person name="Zhao Y."/>
            <person name="Jones M."/>
            <person name="Mungall A.J."/>
            <person name="Coope R."/>
            <person name="Pleasance S."/>
            <person name="Moore R.A."/>
            <person name="Holt R.A."/>
            <person name="Round J.M."/>
            <person name="Ohora S."/>
            <person name="Walle B.V."/>
            <person name="Veldhoen N."/>
            <person name="Helbing C.C."/>
            <person name="Birol I."/>
        </authorList>
    </citation>
    <scope>NUCLEOTIDE SEQUENCE [LARGE SCALE GENOMIC DNA]</scope>
</reference>
<evidence type="ECO:0000256" key="2">
    <source>
        <dbReference type="ARBA" id="ARBA00022801"/>
    </source>
</evidence>
<keyword evidence="1 6" id="KW-0645">Protease</keyword>
<dbReference type="InterPro" id="IPR009003">
    <property type="entry name" value="Peptidase_S1_PA"/>
</dbReference>
<dbReference type="SMART" id="SM00020">
    <property type="entry name" value="Tryp_SPc"/>
    <property type="match status" value="1"/>
</dbReference>